<dbReference type="EMBL" id="CAJNRF010002502">
    <property type="protein sequence ID" value="CAF2039186.1"/>
    <property type="molecule type" value="Genomic_DNA"/>
</dbReference>
<dbReference type="Proteomes" id="UP000663887">
    <property type="component" value="Unassembled WGS sequence"/>
</dbReference>
<dbReference type="InterPro" id="IPR006461">
    <property type="entry name" value="PLAC_motif_containing"/>
</dbReference>
<dbReference type="EMBL" id="CAJNOW010016167">
    <property type="protein sequence ID" value="CAF1648203.1"/>
    <property type="molecule type" value="Genomic_DNA"/>
</dbReference>
<accession>A0A817AA10</accession>
<comment type="caution">
    <text evidence="5">The sequence shown here is derived from an EMBL/GenBank/DDBJ whole genome shotgun (WGS) entry which is preliminary data.</text>
</comment>
<dbReference type="Proteomes" id="UP000663834">
    <property type="component" value="Unassembled WGS sequence"/>
</dbReference>
<evidence type="ECO:0000313" key="2">
    <source>
        <dbReference type="EMBL" id="CAF1648203.1"/>
    </source>
</evidence>
<dbReference type="Proteomes" id="UP000663824">
    <property type="component" value="Unassembled WGS sequence"/>
</dbReference>
<dbReference type="PANTHER" id="PTHR15907">
    <property type="entry name" value="DUF614 FAMILY PROTEIN-RELATED"/>
    <property type="match status" value="1"/>
</dbReference>
<dbReference type="EMBL" id="CAJNRE010021586">
    <property type="protein sequence ID" value="CAF2260158.1"/>
    <property type="molecule type" value="Genomic_DNA"/>
</dbReference>
<dbReference type="Pfam" id="PF04749">
    <property type="entry name" value="PLAC8"/>
    <property type="match status" value="1"/>
</dbReference>
<protein>
    <recommendedName>
        <fullName evidence="7">Cornifelin</fullName>
    </recommendedName>
</protein>
<evidence type="ECO:0000313" key="3">
    <source>
        <dbReference type="EMBL" id="CAF2039186.1"/>
    </source>
</evidence>
<evidence type="ECO:0000256" key="1">
    <source>
        <dbReference type="ARBA" id="ARBA00009024"/>
    </source>
</evidence>
<evidence type="ECO:0000313" key="5">
    <source>
        <dbReference type="EMBL" id="CAF2260158.1"/>
    </source>
</evidence>
<evidence type="ECO:0000313" key="4">
    <source>
        <dbReference type="EMBL" id="CAF2113697.1"/>
    </source>
</evidence>
<evidence type="ECO:0000313" key="6">
    <source>
        <dbReference type="Proteomes" id="UP000663824"/>
    </source>
</evidence>
<reference evidence="5" key="1">
    <citation type="submission" date="2021-02" db="EMBL/GenBank/DDBJ databases">
        <authorList>
            <person name="Nowell W R."/>
        </authorList>
    </citation>
    <scope>NUCLEOTIDE SEQUENCE</scope>
</reference>
<dbReference type="EMBL" id="CAJNRG010009425">
    <property type="protein sequence ID" value="CAF2113697.1"/>
    <property type="molecule type" value="Genomic_DNA"/>
</dbReference>
<gene>
    <name evidence="2" type="ORF">KQP761_LOCUS29427</name>
    <name evidence="5" type="ORF">MBJ925_LOCUS38525</name>
    <name evidence="3" type="ORF">WKI299_LOCUS8055</name>
    <name evidence="4" type="ORF">XDN619_LOCUS21287</name>
</gene>
<dbReference type="Proteomes" id="UP000663856">
    <property type="component" value="Unassembled WGS sequence"/>
</dbReference>
<dbReference type="AlphaFoldDB" id="A0A817AA10"/>
<dbReference type="NCBIfam" id="TIGR01571">
    <property type="entry name" value="A_thal_Cys_rich"/>
    <property type="match status" value="1"/>
</dbReference>
<comment type="similarity">
    <text evidence="1">Belongs to the cornifelin family.</text>
</comment>
<organism evidence="5 6">
    <name type="scientific">Rotaria magnacalcarata</name>
    <dbReference type="NCBI Taxonomy" id="392030"/>
    <lineage>
        <taxon>Eukaryota</taxon>
        <taxon>Metazoa</taxon>
        <taxon>Spiralia</taxon>
        <taxon>Gnathifera</taxon>
        <taxon>Rotifera</taxon>
        <taxon>Eurotatoria</taxon>
        <taxon>Bdelloidea</taxon>
        <taxon>Philodinida</taxon>
        <taxon>Philodinidae</taxon>
        <taxon>Rotaria</taxon>
    </lineage>
</organism>
<sequence length="112" mass="12684">MEPERVKIRTQPVGDYWSFENSWDTGLFDCRDELGTCCFAYCCCPCFACKLQMHTNVCLCTWCIPGGITALRTKIRTGFRIRGTVCGDACATCWCPCCVLLQISNELEHQHV</sequence>
<name>A0A817AA10_9BILA</name>
<dbReference type="OrthoDB" id="1045822at2759"/>
<proteinExistence type="inferred from homology"/>
<evidence type="ECO:0008006" key="7">
    <source>
        <dbReference type="Google" id="ProtNLM"/>
    </source>
</evidence>